<dbReference type="Proteomes" id="UP001316803">
    <property type="component" value="Unassembled WGS sequence"/>
</dbReference>
<keyword evidence="5 8" id="KW-1133">Transmembrane helix</keyword>
<feature type="transmembrane region" description="Helical" evidence="8">
    <location>
        <begin position="322"/>
        <end position="344"/>
    </location>
</feature>
<feature type="transmembrane region" description="Helical" evidence="8">
    <location>
        <begin position="541"/>
        <end position="562"/>
    </location>
</feature>
<evidence type="ECO:0000256" key="8">
    <source>
        <dbReference type="SAM" id="Phobius"/>
    </source>
</evidence>
<proteinExistence type="inferred from homology"/>
<dbReference type="InterPro" id="IPR050360">
    <property type="entry name" value="MFS_Sugar_Transporters"/>
</dbReference>
<dbReference type="EMBL" id="JAKLMC020000006">
    <property type="protein sequence ID" value="KAK5955747.1"/>
    <property type="molecule type" value="Genomic_DNA"/>
</dbReference>
<comment type="similarity">
    <text evidence="2">Belongs to the major facilitator superfamily. Sugar transporter (TC 2.A.1.1) family.</text>
</comment>
<feature type="transmembrane region" description="Helical" evidence="8">
    <location>
        <begin position="356"/>
        <end position="375"/>
    </location>
</feature>
<evidence type="ECO:0000256" key="6">
    <source>
        <dbReference type="ARBA" id="ARBA00023136"/>
    </source>
</evidence>
<reference evidence="10 11" key="1">
    <citation type="submission" date="2022-12" db="EMBL/GenBank/DDBJ databases">
        <title>Genomic features and morphological characterization of a novel Knufia sp. strain isolated from spacecraft assembly facility.</title>
        <authorList>
            <person name="Teixeira M."/>
            <person name="Chander A.M."/>
            <person name="Stajich J.E."/>
            <person name="Venkateswaran K."/>
        </authorList>
    </citation>
    <scope>NUCLEOTIDE SEQUENCE [LARGE SCALE GENOMIC DNA]</scope>
    <source>
        <strain evidence="10 11">FJI-L2-BK-P2</strain>
    </source>
</reference>
<evidence type="ECO:0000256" key="2">
    <source>
        <dbReference type="ARBA" id="ARBA00010992"/>
    </source>
</evidence>
<feature type="transmembrane region" description="Helical" evidence="8">
    <location>
        <begin position="504"/>
        <end position="529"/>
    </location>
</feature>
<dbReference type="Gene3D" id="1.20.1250.20">
    <property type="entry name" value="MFS general substrate transporter like domains"/>
    <property type="match status" value="1"/>
</dbReference>
<dbReference type="FunFam" id="1.20.1250.20:FF:000026">
    <property type="entry name" value="MFS quinate transporter QutD"/>
    <property type="match status" value="1"/>
</dbReference>
<evidence type="ECO:0000313" key="11">
    <source>
        <dbReference type="Proteomes" id="UP001316803"/>
    </source>
</evidence>
<evidence type="ECO:0000256" key="7">
    <source>
        <dbReference type="SAM" id="MobiDB-lite"/>
    </source>
</evidence>
<keyword evidence="11" id="KW-1185">Reference proteome</keyword>
<sequence>MEDARNDRMQVAQTTTNTAPERGSAPVTSKTVYKRPSTPTPSQNTRVERFVSSPPPTNEELPYDATVETTLRFARARLASPQSSKNALARIPSTPKVDSPGPSWSYLFPPPQSSNKPIDKGEHAGEHKKKKQLSVAEMREKIAADGEERMRCMPVPADRLDKHDDAAHFLRDLSFQLSTFSANLSMVKTVQMAPTGEGQGLSARRAQFAGPSGLKGIISNGKTSAIATFAALGGFVYGYNQGMFGQILTMTSFINRIDPYYSGATGIQQGLLTAILELGAWVGTLINGWLADAVGRRVTVVIACAVFTVGVIVQACTVNKDYVLAGRFVTGIGVGAFSMLVPLYNAELAPPEVRGALVALQQLAITFGIMVSYWIGYGTNFIGGTGESQSDAAWLVPICIQLLPSTVLAAGMMLFMPQSPRHLMNCGREQECLETLARLRSTTTEDIKVRVEFLEIKAAREFERARLTEKFPQYQDGSFKSNFMIGLYDYMSLVTNKSMFKRTVVAVLTMVFQQWNGVNAVLYYAPFIFNGFGLSGSTTSLLATGVVGVVMFLATIPAVLYVDRFGRKTILIVGGIGMACSHFIVAGIIGAYSDNWPAHRAAGWVAVVFVWFYAINFGYSWGPVAWIIISEVYPLGMRAKGVSLGGSSNWLNNFAVAISTSPFISATQFGAFIFFGAVTTVGVLWVYFFVPETKGRSLEEMDELFGEVGFAQADRARKEKIEHDIGLTALLGGSDITMGKKDTGSGSDNQDGQHLEKTARQPPFSVETVD</sequence>
<dbReference type="InterPro" id="IPR020846">
    <property type="entry name" value="MFS_dom"/>
</dbReference>
<evidence type="ECO:0000256" key="1">
    <source>
        <dbReference type="ARBA" id="ARBA00004141"/>
    </source>
</evidence>
<dbReference type="NCBIfam" id="TIGR00879">
    <property type="entry name" value="SP"/>
    <property type="match status" value="1"/>
</dbReference>
<dbReference type="Pfam" id="PF00083">
    <property type="entry name" value="Sugar_tr"/>
    <property type="match status" value="1"/>
</dbReference>
<feature type="transmembrane region" description="Helical" evidence="8">
    <location>
        <begin position="298"/>
        <end position="316"/>
    </location>
</feature>
<feature type="transmembrane region" description="Helical" evidence="8">
    <location>
        <begin position="650"/>
        <end position="666"/>
    </location>
</feature>
<dbReference type="SUPFAM" id="SSF103473">
    <property type="entry name" value="MFS general substrate transporter"/>
    <property type="match status" value="1"/>
</dbReference>
<name>A0AAN8IQ80_9EURO</name>
<keyword evidence="6 8" id="KW-0472">Membrane</keyword>
<evidence type="ECO:0000256" key="3">
    <source>
        <dbReference type="ARBA" id="ARBA00022448"/>
    </source>
</evidence>
<feature type="region of interest" description="Disordered" evidence="7">
    <location>
        <begin position="77"/>
        <end position="134"/>
    </location>
</feature>
<dbReference type="CDD" id="cd17356">
    <property type="entry name" value="MFS_HXT"/>
    <property type="match status" value="1"/>
</dbReference>
<comment type="caution">
    <text evidence="10">The sequence shown here is derived from an EMBL/GenBank/DDBJ whole genome shotgun (WGS) entry which is preliminary data.</text>
</comment>
<feature type="transmembrane region" description="Helical" evidence="8">
    <location>
        <begin position="672"/>
        <end position="690"/>
    </location>
</feature>
<feature type="region of interest" description="Disordered" evidence="7">
    <location>
        <begin position="1"/>
        <end position="62"/>
    </location>
</feature>
<evidence type="ECO:0000256" key="5">
    <source>
        <dbReference type="ARBA" id="ARBA00022989"/>
    </source>
</evidence>
<feature type="transmembrane region" description="Helical" evidence="8">
    <location>
        <begin position="569"/>
        <end position="592"/>
    </location>
</feature>
<dbReference type="PRINTS" id="PR00171">
    <property type="entry name" value="SUGRTRNSPORT"/>
</dbReference>
<evidence type="ECO:0000313" key="10">
    <source>
        <dbReference type="EMBL" id="KAK5955747.1"/>
    </source>
</evidence>
<dbReference type="PANTHER" id="PTHR48022">
    <property type="entry name" value="PLASTIDIC GLUCOSE TRANSPORTER 4"/>
    <property type="match status" value="1"/>
</dbReference>
<feature type="region of interest" description="Disordered" evidence="7">
    <location>
        <begin position="738"/>
        <end position="770"/>
    </location>
</feature>
<keyword evidence="4 8" id="KW-0812">Transmembrane</keyword>
<feature type="domain" description="Major facilitator superfamily (MFS) profile" evidence="9">
    <location>
        <begin position="226"/>
        <end position="694"/>
    </location>
</feature>
<accession>A0AAN8IQ80</accession>
<feature type="transmembrane region" description="Helical" evidence="8">
    <location>
        <begin position="395"/>
        <end position="415"/>
    </location>
</feature>
<protein>
    <recommendedName>
        <fullName evidence="9">Major facilitator superfamily (MFS) profile domain-containing protein</fullName>
    </recommendedName>
</protein>
<dbReference type="InterPro" id="IPR005828">
    <property type="entry name" value="MFS_sugar_transport-like"/>
</dbReference>
<dbReference type="PROSITE" id="PS00216">
    <property type="entry name" value="SUGAR_TRANSPORT_1"/>
    <property type="match status" value="1"/>
</dbReference>
<evidence type="ECO:0000259" key="9">
    <source>
        <dbReference type="PROSITE" id="PS50850"/>
    </source>
</evidence>
<feature type="transmembrane region" description="Helical" evidence="8">
    <location>
        <begin position="271"/>
        <end position="291"/>
    </location>
</feature>
<organism evidence="10 11">
    <name type="scientific">Knufia fluminis</name>
    <dbReference type="NCBI Taxonomy" id="191047"/>
    <lineage>
        <taxon>Eukaryota</taxon>
        <taxon>Fungi</taxon>
        <taxon>Dikarya</taxon>
        <taxon>Ascomycota</taxon>
        <taxon>Pezizomycotina</taxon>
        <taxon>Eurotiomycetes</taxon>
        <taxon>Chaetothyriomycetidae</taxon>
        <taxon>Chaetothyriales</taxon>
        <taxon>Trichomeriaceae</taxon>
        <taxon>Knufia</taxon>
    </lineage>
</organism>
<evidence type="ECO:0000256" key="4">
    <source>
        <dbReference type="ARBA" id="ARBA00022692"/>
    </source>
</evidence>
<comment type="subcellular location">
    <subcellularLocation>
        <location evidence="1">Membrane</location>
        <topology evidence="1">Multi-pass membrane protein</topology>
    </subcellularLocation>
</comment>
<dbReference type="InterPro" id="IPR003663">
    <property type="entry name" value="Sugar/inositol_transpt"/>
</dbReference>
<feature type="transmembrane region" description="Helical" evidence="8">
    <location>
        <begin position="604"/>
        <end position="629"/>
    </location>
</feature>
<gene>
    <name evidence="10" type="ORF">OHC33_003388</name>
</gene>
<dbReference type="GO" id="GO:0016020">
    <property type="term" value="C:membrane"/>
    <property type="evidence" value="ECO:0007669"/>
    <property type="project" value="UniProtKB-SubCell"/>
</dbReference>
<dbReference type="PROSITE" id="PS50850">
    <property type="entry name" value="MFS"/>
    <property type="match status" value="1"/>
</dbReference>
<dbReference type="AlphaFoldDB" id="A0AAN8IQ80"/>
<keyword evidence="3" id="KW-0813">Transport</keyword>
<dbReference type="InterPro" id="IPR036259">
    <property type="entry name" value="MFS_trans_sf"/>
</dbReference>
<dbReference type="GO" id="GO:0005351">
    <property type="term" value="F:carbohydrate:proton symporter activity"/>
    <property type="evidence" value="ECO:0007669"/>
    <property type="project" value="TreeGrafter"/>
</dbReference>
<dbReference type="InterPro" id="IPR005829">
    <property type="entry name" value="Sugar_transporter_CS"/>
</dbReference>
<dbReference type="PANTHER" id="PTHR48022:SF2">
    <property type="entry name" value="PLASTIDIC GLUCOSE TRANSPORTER 4"/>
    <property type="match status" value="1"/>
</dbReference>
<dbReference type="PROSITE" id="PS00217">
    <property type="entry name" value="SUGAR_TRANSPORT_2"/>
    <property type="match status" value="1"/>
</dbReference>